<dbReference type="InterPro" id="IPR046335">
    <property type="entry name" value="LacI/GalR-like_sensor"/>
</dbReference>
<feature type="domain" description="Transcriptional regulator LacI/GalR-like sensor" evidence="4">
    <location>
        <begin position="40"/>
        <end position="183"/>
    </location>
</feature>
<evidence type="ECO:0000256" key="2">
    <source>
        <dbReference type="ARBA" id="ARBA00023125"/>
    </source>
</evidence>
<keyword evidence="6" id="KW-1185">Reference proteome</keyword>
<sequence>MSSFPSGGLACPWSCSTAVSPDGSHISVLPDETAGGWQAAEHLISLGHRKVHLFGVPTHLDDPARLTAQVHRRIQSLAKTFRDAGIEAVSVPHEPECWDADAGFDTASRALRDAAPVRAVVALNDAIAAGAYEAFRSVGLRIPEDRSVVSFDDDIVSFLRPRLSTAALPFEAMGRRAVELALDGAAAR</sequence>
<evidence type="ECO:0000259" key="4">
    <source>
        <dbReference type="Pfam" id="PF13377"/>
    </source>
</evidence>
<dbReference type="EMBL" id="AP018448">
    <property type="protein sequence ID" value="BBC39102.1"/>
    <property type="molecule type" value="Genomic_DNA"/>
</dbReference>
<dbReference type="InterPro" id="IPR028082">
    <property type="entry name" value="Peripla_BP_I"/>
</dbReference>
<reference evidence="5 6" key="2">
    <citation type="journal article" date="2023" name="ChemBioChem">
        <title>Acyltransferase Domain Exchange between Two Independent Type I Polyketide Synthases in the Same Producer Strain of Macrolide Antibiotics.</title>
        <authorList>
            <person name="Kudo F."/>
            <person name="Kishikawa K."/>
            <person name="Tsuboi K."/>
            <person name="Kido T."/>
            <person name="Usui T."/>
            <person name="Hashimoto J."/>
            <person name="Shin-Ya K."/>
            <person name="Miyanaga A."/>
            <person name="Eguchi T."/>
        </authorList>
    </citation>
    <scope>NUCLEOTIDE SEQUENCE [LARGE SCALE GENOMIC DNA]</scope>
    <source>
        <strain evidence="5 6">A-8890</strain>
    </source>
</reference>
<keyword evidence="3" id="KW-0804">Transcription</keyword>
<dbReference type="SUPFAM" id="SSF53822">
    <property type="entry name" value="Periplasmic binding protein-like I"/>
    <property type="match status" value="1"/>
</dbReference>
<proteinExistence type="predicted"/>
<evidence type="ECO:0000256" key="1">
    <source>
        <dbReference type="ARBA" id="ARBA00023015"/>
    </source>
</evidence>
<dbReference type="Gene3D" id="3.40.50.2300">
    <property type="match status" value="2"/>
</dbReference>
<reference evidence="5 6" key="1">
    <citation type="journal article" date="2010" name="ChemBioChem">
        <title>Cloning and characterization of the biosynthetic gene cluster of 16-membered macrolide antibiotic FD-891: involvement of a dual functional cytochrome P450 monooxygenase catalyzing epoxidation and hydroxylation.</title>
        <authorList>
            <person name="Kudo F."/>
            <person name="Motegi A."/>
            <person name="Mizoue K."/>
            <person name="Eguchi T."/>
        </authorList>
    </citation>
    <scope>NUCLEOTIDE SEQUENCE [LARGE SCALE GENOMIC DNA]</scope>
    <source>
        <strain evidence="5 6">A-8890</strain>
    </source>
</reference>
<name>A0ABM7FQT0_9ACTN</name>
<dbReference type="PANTHER" id="PTHR30146">
    <property type="entry name" value="LACI-RELATED TRANSCRIPTIONAL REPRESSOR"/>
    <property type="match status" value="1"/>
</dbReference>
<dbReference type="PANTHER" id="PTHR30146:SF109">
    <property type="entry name" value="HTH-TYPE TRANSCRIPTIONAL REGULATOR GALS"/>
    <property type="match status" value="1"/>
</dbReference>
<dbReference type="RefSeq" id="WP_286259687.1">
    <property type="nucleotide sequence ID" value="NZ_AP018448.1"/>
</dbReference>
<dbReference type="Pfam" id="PF13377">
    <property type="entry name" value="Peripla_BP_3"/>
    <property type="match status" value="1"/>
</dbReference>
<protein>
    <recommendedName>
        <fullName evidence="4">Transcriptional regulator LacI/GalR-like sensor domain-containing protein</fullName>
    </recommendedName>
</protein>
<evidence type="ECO:0000313" key="6">
    <source>
        <dbReference type="Proteomes" id="UP001321542"/>
    </source>
</evidence>
<organism evidence="5 6">
    <name type="scientific">Streptomyces graminofaciens</name>
    <dbReference type="NCBI Taxonomy" id="68212"/>
    <lineage>
        <taxon>Bacteria</taxon>
        <taxon>Bacillati</taxon>
        <taxon>Actinomycetota</taxon>
        <taxon>Actinomycetes</taxon>
        <taxon>Kitasatosporales</taxon>
        <taxon>Streptomycetaceae</taxon>
        <taxon>Streptomyces</taxon>
    </lineage>
</organism>
<dbReference type="Proteomes" id="UP001321542">
    <property type="component" value="Chromosome"/>
</dbReference>
<accession>A0ABM7FQT0</accession>
<evidence type="ECO:0000313" key="5">
    <source>
        <dbReference type="EMBL" id="BBC39102.1"/>
    </source>
</evidence>
<keyword evidence="1" id="KW-0805">Transcription regulation</keyword>
<keyword evidence="2" id="KW-0238">DNA-binding</keyword>
<evidence type="ECO:0000256" key="3">
    <source>
        <dbReference type="ARBA" id="ARBA00023163"/>
    </source>
</evidence>
<gene>
    <name evidence="5" type="ORF">SGFS_103960</name>
</gene>